<protein>
    <submittedName>
        <fullName evidence="8">RNA polymerase sigma factor</fullName>
    </submittedName>
</protein>
<dbReference type="RefSeq" id="WP_025488051.1">
    <property type="nucleotide sequence ID" value="NZ_CALBAU010000370.1"/>
</dbReference>
<dbReference type="InterPro" id="IPR039425">
    <property type="entry name" value="RNA_pol_sigma-70-like"/>
</dbReference>
<dbReference type="OrthoDB" id="9782703at2"/>
<gene>
    <name evidence="8" type="ORF">DWY69_11690</name>
    <name evidence="7" type="ORF">DXC51_00710</name>
</gene>
<dbReference type="SUPFAM" id="SSF88946">
    <property type="entry name" value="Sigma2 domain of RNA polymerase sigma factors"/>
    <property type="match status" value="1"/>
</dbReference>
<dbReference type="InterPro" id="IPR013324">
    <property type="entry name" value="RNA_pol_sigma_r3/r4-like"/>
</dbReference>
<dbReference type="Gene3D" id="1.10.10.10">
    <property type="entry name" value="Winged helix-like DNA-binding domain superfamily/Winged helix DNA-binding domain"/>
    <property type="match status" value="1"/>
</dbReference>
<dbReference type="InterPro" id="IPR007627">
    <property type="entry name" value="RNA_pol_sigma70_r2"/>
</dbReference>
<organism evidence="8 10">
    <name type="scientific">Eisenbergiella massiliensis</name>
    <dbReference type="NCBI Taxonomy" id="1720294"/>
    <lineage>
        <taxon>Bacteria</taxon>
        <taxon>Bacillati</taxon>
        <taxon>Bacillota</taxon>
        <taxon>Clostridia</taxon>
        <taxon>Lachnospirales</taxon>
        <taxon>Lachnospiraceae</taxon>
        <taxon>Eisenbergiella</taxon>
    </lineage>
</organism>
<evidence type="ECO:0000313" key="10">
    <source>
        <dbReference type="Proteomes" id="UP000261166"/>
    </source>
</evidence>
<evidence type="ECO:0000256" key="3">
    <source>
        <dbReference type="ARBA" id="ARBA00023082"/>
    </source>
</evidence>
<evidence type="ECO:0000313" key="9">
    <source>
        <dbReference type="Proteomes" id="UP000260812"/>
    </source>
</evidence>
<dbReference type="InterPro" id="IPR013325">
    <property type="entry name" value="RNA_pol_sigma_r2"/>
</dbReference>
<sequence length="170" mass="20023">MRQDIYDLTVAYILENQEKFYRLAYSYVQDRDSALDVVQNSICQALEKCWGLRNPAAMKTWFYRIVVNEALQYLRRHKKEISTEPSEMREEPYQEEGFLKADAGSGEVYEQIQKLPPEMKTVVVLRFYEELSLQEISEVTKTNLSTVKSRLYAALKKLEKSLEEINYEKA</sequence>
<dbReference type="PANTHER" id="PTHR43133:SF60">
    <property type="entry name" value="RNA POLYMERASE SIGMA FACTOR SIGV"/>
    <property type="match status" value="1"/>
</dbReference>
<dbReference type="InterPro" id="IPR013249">
    <property type="entry name" value="RNA_pol_sigma70_r4_t2"/>
</dbReference>
<feature type="domain" description="RNA polymerase sigma-70 region 2" evidence="5">
    <location>
        <begin position="15"/>
        <end position="79"/>
    </location>
</feature>
<evidence type="ECO:0000256" key="1">
    <source>
        <dbReference type="ARBA" id="ARBA00010641"/>
    </source>
</evidence>
<comment type="caution">
    <text evidence="8">The sequence shown here is derived from an EMBL/GenBank/DDBJ whole genome shotgun (WGS) entry which is preliminary data.</text>
</comment>
<keyword evidence="3" id="KW-0731">Sigma factor</keyword>
<dbReference type="PANTHER" id="PTHR43133">
    <property type="entry name" value="RNA POLYMERASE ECF-TYPE SIGMA FACTO"/>
    <property type="match status" value="1"/>
</dbReference>
<dbReference type="SUPFAM" id="SSF88659">
    <property type="entry name" value="Sigma3 and sigma4 domains of RNA polymerase sigma factors"/>
    <property type="match status" value="1"/>
</dbReference>
<accession>A0A3E3IXC9</accession>
<dbReference type="Proteomes" id="UP000261166">
    <property type="component" value="Unassembled WGS sequence"/>
</dbReference>
<keyword evidence="9" id="KW-1185">Reference proteome</keyword>
<reference evidence="8 10" key="1">
    <citation type="submission" date="2018-08" db="EMBL/GenBank/DDBJ databases">
        <title>A genome reference for cultivated species of the human gut microbiota.</title>
        <authorList>
            <person name="Zou Y."/>
            <person name="Xue W."/>
            <person name="Luo G."/>
        </authorList>
    </citation>
    <scope>NUCLEOTIDE SEQUENCE [LARGE SCALE GENOMIC DNA]</scope>
    <source>
        <strain evidence="8 10">AF26-4BH</strain>
        <strain evidence="7">TF05-5AC</strain>
    </source>
</reference>
<dbReference type="InterPro" id="IPR036388">
    <property type="entry name" value="WH-like_DNA-bd_sf"/>
</dbReference>
<evidence type="ECO:0000256" key="2">
    <source>
        <dbReference type="ARBA" id="ARBA00023015"/>
    </source>
</evidence>
<evidence type="ECO:0000256" key="4">
    <source>
        <dbReference type="ARBA" id="ARBA00023163"/>
    </source>
</evidence>
<dbReference type="AlphaFoldDB" id="A0A3E3IXC9"/>
<dbReference type="EMBL" id="QVLV01000001">
    <property type="protein sequence ID" value="RGE64891.1"/>
    <property type="molecule type" value="Genomic_DNA"/>
</dbReference>
<dbReference type="Proteomes" id="UP000260812">
    <property type="component" value="Unassembled WGS sequence"/>
</dbReference>
<keyword evidence="2" id="KW-0805">Transcription regulation</keyword>
<keyword evidence="4" id="KW-0804">Transcription</keyword>
<evidence type="ECO:0000313" key="7">
    <source>
        <dbReference type="EMBL" id="RGE64891.1"/>
    </source>
</evidence>
<dbReference type="GeneID" id="97985443"/>
<dbReference type="GO" id="GO:0003677">
    <property type="term" value="F:DNA binding"/>
    <property type="evidence" value="ECO:0007669"/>
    <property type="project" value="InterPro"/>
</dbReference>
<dbReference type="Pfam" id="PF08281">
    <property type="entry name" value="Sigma70_r4_2"/>
    <property type="match status" value="1"/>
</dbReference>
<dbReference type="EMBL" id="QVLU01000009">
    <property type="protein sequence ID" value="RGE71695.1"/>
    <property type="molecule type" value="Genomic_DNA"/>
</dbReference>
<evidence type="ECO:0000313" key="8">
    <source>
        <dbReference type="EMBL" id="RGE71695.1"/>
    </source>
</evidence>
<proteinExistence type="inferred from homology"/>
<dbReference type="InterPro" id="IPR014284">
    <property type="entry name" value="RNA_pol_sigma-70_dom"/>
</dbReference>
<dbReference type="GO" id="GO:0016987">
    <property type="term" value="F:sigma factor activity"/>
    <property type="evidence" value="ECO:0007669"/>
    <property type="project" value="UniProtKB-KW"/>
</dbReference>
<dbReference type="NCBIfam" id="TIGR02937">
    <property type="entry name" value="sigma70-ECF"/>
    <property type="match status" value="1"/>
</dbReference>
<evidence type="ECO:0000259" key="5">
    <source>
        <dbReference type="Pfam" id="PF04542"/>
    </source>
</evidence>
<comment type="similarity">
    <text evidence="1">Belongs to the sigma-70 factor family. ECF subfamily.</text>
</comment>
<name>A0A3E3IXC9_9FIRM</name>
<dbReference type="CDD" id="cd06171">
    <property type="entry name" value="Sigma70_r4"/>
    <property type="match status" value="1"/>
</dbReference>
<dbReference type="Gene3D" id="1.10.1740.10">
    <property type="match status" value="1"/>
</dbReference>
<evidence type="ECO:0000259" key="6">
    <source>
        <dbReference type="Pfam" id="PF08281"/>
    </source>
</evidence>
<dbReference type="GO" id="GO:0006352">
    <property type="term" value="P:DNA-templated transcription initiation"/>
    <property type="evidence" value="ECO:0007669"/>
    <property type="project" value="InterPro"/>
</dbReference>
<feature type="domain" description="RNA polymerase sigma factor 70 region 4 type 2" evidence="6">
    <location>
        <begin position="107"/>
        <end position="158"/>
    </location>
</feature>
<dbReference type="Pfam" id="PF04542">
    <property type="entry name" value="Sigma70_r2"/>
    <property type="match status" value="1"/>
</dbReference>